<dbReference type="SUPFAM" id="SSF46785">
    <property type="entry name" value="Winged helix' DNA-binding domain"/>
    <property type="match status" value="1"/>
</dbReference>
<gene>
    <name evidence="3" type="ORF">A3B74_00760</name>
</gene>
<dbReference type="EMBL" id="MHKB01000009">
    <property type="protein sequence ID" value="OGY79360.1"/>
    <property type="molecule type" value="Genomic_DNA"/>
</dbReference>
<dbReference type="STRING" id="1798540.A3B74_00760"/>
<accession>A0A1G2ATL0</accession>
<dbReference type="SMART" id="SM00843">
    <property type="entry name" value="Ftsk_gamma"/>
    <property type="match status" value="1"/>
</dbReference>
<evidence type="ECO:0000313" key="3">
    <source>
        <dbReference type="EMBL" id="OGY79360.1"/>
    </source>
</evidence>
<organism evidence="3 4">
    <name type="scientific">Candidatus Kerfeldbacteria bacterium RIFCSPHIGHO2_02_FULL_42_14</name>
    <dbReference type="NCBI Taxonomy" id="1798540"/>
    <lineage>
        <taxon>Bacteria</taxon>
        <taxon>Candidatus Kerfeldiibacteriota</taxon>
    </lineage>
</organism>
<sequence length="266" mass="29730">MEKNTVYCQIRKQWITAAICSMLQGVPDCAGCAAPTRQCEHCKKRIVEFPDTGLCRECSQKDPEQHNASLAHSIPSRSMRWTLWHVQEDQPNFQELLAQAETLVRKEGKASARLLCQKFNVTHSIAKRLIQALETSSIIGPPYARRPRRVLSVRSSVDVPSQNQPENESTDKPVLPVGETVSSVSSDTVLETQVFSLTLPSYLCHDVSGESTHDSAAVGWSLKMELLVRILQVLPSQSQASKIIRTIMDDVRIIHAIQHLFIPADH</sequence>
<reference evidence="3 4" key="1">
    <citation type="journal article" date="2016" name="Nat. Commun.">
        <title>Thousands of microbial genomes shed light on interconnected biogeochemical processes in an aquifer system.</title>
        <authorList>
            <person name="Anantharaman K."/>
            <person name="Brown C.T."/>
            <person name="Hug L.A."/>
            <person name="Sharon I."/>
            <person name="Castelle C.J."/>
            <person name="Probst A.J."/>
            <person name="Thomas B.C."/>
            <person name="Singh A."/>
            <person name="Wilkins M.J."/>
            <person name="Karaoz U."/>
            <person name="Brodie E.L."/>
            <person name="Williams K.H."/>
            <person name="Hubbard S.S."/>
            <person name="Banfield J.F."/>
        </authorList>
    </citation>
    <scope>NUCLEOTIDE SEQUENCE [LARGE SCALE GENOMIC DNA]</scope>
</reference>
<evidence type="ECO:0000256" key="1">
    <source>
        <dbReference type="SAM" id="MobiDB-lite"/>
    </source>
</evidence>
<dbReference type="InterPro" id="IPR018541">
    <property type="entry name" value="Ftsk_gamma"/>
</dbReference>
<evidence type="ECO:0000313" key="4">
    <source>
        <dbReference type="Proteomes" id="UP000177165"/>
    </source>
</evidence>
<dbReference type="InterPro" id="IPR036388">
    <property type="entry name" value="WH-like_DNA-bd_sf"/>
</dbReference>
<feature type="domain" description="FtsK gamma" evidence="2">
    <location>
        <begin position="90"/>
        <end position="155"/>
    </location>
</feature>
<comment type="caution">
    <text evidence="3">The sequence shown here is derived from an EMBL/GenBank/DDBJ whole genome shotgun (WGS) entry which is preliminary data.</text>
</comment>
<name>A0A1G2ATL0_9BACT</name>
<protein>
    <recommendedName>
        <fullName evidence="2">FtsK gamma domain-containing protein</fullName>
    </recommendedName>
</protein>
<dbReference type="Proteomes" id="UP000177165">
    <property type="component" value="Unassembled WGS sequence"/>
</dbReference>
<dbReference type="AlphaFoldDB" id="A0A1G2ATL0"/>
<feature type="region of interest" description="Disordered" evidence="1">
    <location>
        <begin position="154"/>
        <end position="176"/>
    </location>
</feature>
<evidence type="ECO:0000259" key="2">
    <source>
        <dbReference type="SMART" id="SM00843"/>
    </source>
</evidence>
<dbReference type="InterPro" id="IPR036390">
    <property type="entry name" value="WH_DNA-bd_sf"/>
</dbReference>
<dbReference type="Gene3D" id="1.10.10.10">
    <property type="entry name" value="Winged helix-like DNA-binding domain superfamily/Winged helix DNA-binding domain"/>
    <property type="match status" value="1"/>
</dbReference>
<dbReference type="Pfam" id="PF09397">
    <property type="entry name" value="FtsK_gamma"/>
    <property type="match status" value="1"/>
</dbReference>
<proteinExistence type="predicted"/>